<feature type="compositionally biased region" description="Basic and acidic residues" evidence="1">
    <location>
        <begin position="25"/>
        <end position="38"/>
    </location>
</feature>
<dbReference type="AlphaFoldDB" id="A0A8T2NVH7"/>
<evidence type="ECO:0000313" key="2">
    <source>
        <dbReference type="EMBL" id="KAG9340387.1"/>
    </source>
</evidence>
<feature type="region of interest" description="Disordered" evidence="1">
    <location>
        <begin position="1"/>
        <end position="38"/>
    </location>
</feature>
<name>A0A8T2NVH7_9TELE</name>
<reference evidence="2" key="1">
    <citation type="thesis" date="2021" institute="BYU ScholarsArchive" country="Provo, UT, USA">
        <title>Applications of and Algorithms for Genome Assembly and Genomic Analyses with an Emphasis on Marine Teleosts.</title>
        <authorList>
            <person name="Pickett B.D."/>
        </authorList>
    </citation>
    <scope>NUCLEOTIDE SEQUENCE</scope>
    <source>
        <strain evidence="2">HI-2016</strain>
    </source>
</reference>
<accession>A0A8T2NVH7</accession>
<dbReference type="OrthoDB" id="8817191at2759"/>
<evidence type="ECO:0000256" key="1">
    <source>
        <dbReference type="SAM" id="MobiDB-lite"/>
    </source>
</evidence>
<organism evidence="2 3">
    <name type="scientific">Albula glossodonta</name>
    <name type="common">roundjaw bonefish</name>
    <dbReference type="NCBI Taxonomy" id="121402"/>
    <lineage>
        <taxon>Eukaryota</taxon>
        <taxon>Metazoa</taxon>
        <taxon>Chordata</taxon>
        <taxon>Craniata</taxon>
        <taxon>Vertebrata</taxon>
        <taxon>Euteleostomi</taxon>
        <taxon>Actinopterygii</taxon>
        <taxon>Neopterygii</taxon>
        <taxon>Teleostei</taxon>
        <taxon>Albuliformes</taxon>
        <taxon>Albulidae</taxon>
        <taxon>Albula</taxon>
    </lineage>
</organism>
<dbReference type="Proteomes" id="UP000824540">
    <property type="component" value="Unassembled WGS sequence"/>
</dbReference>
<sequence>MGSSRAKFSSVRVFGKTQKHSGSHGTEEKEQRPLKEGVQDMLVKHHLFSWDIDG</sequence>
<gene>
    <name evidence="2" type="ORF">JZ751_021500</name>
</gene>
<comment type="caution">
    <text evidence="2">The sequence shown here is derived from an EMBL/GenBank/DDBJ whole genome shotgun (WGS) entry which is preliminary data.</text>
</comment>
<evidence type="ECO:0000313" key="3">
    <source>
        <dbReference type="Proteomes" id="UP000824540"/>
    </source>
</evidence>
<keyword evidence="3" id="KW-1185">Reference proteome</keyword>
<proteinExistence type="predicted"/>
<protein>
    <submittedName>
        <fullName evidence="2">Uncharacterized protein</fullName>
    </submittedName>
</protein>
<dbReference type="EMBL" id="JAFBMS010000043">
    <property type="protein sequence ID" value="KAG9340387.1"/>
    <property type="molecule type" value="Genomic_DNA"/>
</dbReference>